<evidence type="ECO:0000313" key="1">
    <source>
        <dbReference type="EMBL" id="KAJ8676536.1"/>
    </source>
</evidence>
<organism evidence="1 2">
    <name type="scientific">Eretmocerus hayati</name>
    <dbReference type="NCBI Taxonomy" id="131215"/>
    <lineage>
        <taxon>Eukaryota</taxon>
        <taxon>Metazoa</taxon>
        <taxon>Ecdysozoa</taxon>
        <taxon>Arthropoda</taxon>
        <taxon>Hexapoda</taxon>
        <taxon>Insecta</taxon>
        <taxon>Pterygota</taxon>
        <taxon>Neoptera</taxon>
        <taxon>Endopterygota</taxon>
        <taxon>Hymenoptera</taxon>
        <taxon>Apocrita</taxon>
        <taxon>Proctotrupomorpha</taxon>
        <taxon>Chalcidoidea</taxon>
        <taxon>Aphelinidae</taxon>
        <taxon>Aphelininae</taxon>
        <taxon>Eretmocerus</taxon>
    </lineage>
</organism>
<protein>
    <submittedName>
        <fullName evidence="1">Uncharacterized protein</fullName>
    </submittedName>
</protein>
<sequence length="426" mass="48761">MSANFHQAVHPVIVIAQCFGLFPVSGIGSSKLSDLKFTWWSFKVLYCCLSISGSLALILFDILFLFNTTAVYNEKKRARKIIIGGPTVRLVFSLTATLGTVLLLKLAQQWPKLMASWEKVEKELNSKVTDHQTKPTNLATRFKLLTLGAMFLALSEHILCALSVYVESHPGMRSKDANNDTLTLYFKGQFPQIFAQVEFAYWKGFLAQLVIFFCTFSWNFVDLFIVISGIALSNLFSKLNNRIKSVEEEFCFTTKTMPDWWWAEARIDYNRVATIIREFDSQLSPIILLSFTTNLFFICIQFLCSFRLTTMEIETMYFIFSVSFIFVRLAMVSLCASSIHEESLTPLSILYSVDSSAYTKEVQRFLFQVTTDRIGLTGMKFFYITRSFILKVVGTVITYELVLIQFNAVQADHHNQNITKEYITAF</sequence>
<evidence type="ECO:0000313" key="2">
    <source>
        <dbReference type="Proteomes" id="UP001239111"/>
    </source>
</evidence>
<dbReference type="Proteomes" id="UP001239111">
    <property type="component" value="Chromosome 2"/>
</dbReference>
<gene>
    <name evidence="1" type="ORF">QAD02_012323</name>
</gene>
<dbReference type="EMBL" id="CM056742">
    <property type="protein sequence ID" value="KAJ8676536.1"/>
    <property type="molecule type" value="Genomic_DNA"/>
</dbReference>
<comment type="caution">
    <text evidence="1">The sequence shown here is derived from an EMBL/GenBank/DDBJ whole genome shotgun (WGS) entry which is preliminary data.</text>
</comment>
<name>A0ACC2NZF0_9HYME</name>
<proteinExistence type="predicted"/>
<reference evidence="1" key="1">
    <citation type="submission" date="2023-04" db="EMBL/GenBank/DDBJ databases">
        <title>A chromosome-level genome assembly of the parasitoid wasp Eretmocerus hayati.</title>
        <authorList>
            <person name="Zhong Y."/>
            <person name="Liu S."/>
            <person name="Liu Y."/>
        </authorList>
    </citation>
    <scope>NUCLEOTIDE SEQUENCE</scope>
    <source>
        <strain evidence="1">ZJU_SS_LIU_2023</strain>
    </source>
</reference>
<accession>A0ACC2NZF0</accession>
<keyword evidence="2" id="KW-1185">Reference proteome</keyword>